<sequence length="94" mass="10729">MSTLNVWEEVSVREDYKLIGTTWGFRTKTDEHHRIIEHKACLCAQGFSQMQGKYYSKTFAPTGQLPLRTLILHAAASNLKFEQLDIKSAFLNAP</sequence>
<reference evidence="2" key="1">
    <citation type="submission" date="2021-03" db="EMBL/GenBank/DDBJ databases">
        <title>Draft genome sequence of rust myrtle Austropuccinia psidii MF-1, a brazilian biotype.</title>
        <authorList>
            <person name="Quecine M.C."/>
            <person name="Pachon D.M.R."/>
            <person name="Bonatelli M.L."/>
            <person name="Correr F.H."/>
            <person name="Franceschini L.M."/>
            <person name="Leite T.F."/>
            <person name="Margarido G.R.A."/>
            <person name="Almeida C.A."/>
            <person name="Ferrarezi J.A."/>
            <person name="Labate C.A."/>
        </authorList>
    </citation>
    <scope>NUCLEOTIDE SEQUENCE</scope>
    <source>
        <strain evidence="2">MF-1</strain>
    </source>
</reference>
<comment type="caution">
    <text evidence="2">The sequence shown here is derived from an EMBL/GenBank/DDBJ whole genome shotgun (WGS) entry which is preliminary data.</text>
</comment>
<dbReference type="Proteomes" id="UP000765509">
    <property type="component" value="Unassembled WGS sequence"/>
</dbReference>
<protein>
    <recommendedName>
        <fullName evidence="1">Reverse transcriptase Ty1/copia-type domain-containing protein</fullName>
    </recommendedName>
</protein>
<dbReference type="InterPro" id="IPR013103">
    <property type="entry name" value="RVT_2"/>
</dbReference>
<evidence type="ECO:0000313" key="3">
    <source>
        <dbReference type="Proteomes" id="UP000765509"/>
    </source>
</evidence>
<feature type="domain" description="Reverse transcriptase Ty1/copia-type" evidence="1">
    <location>
        <begin position="5"/>
        <end position="93"/>
    </location>
</feature>
<dbReference type="EMBL" id="AVOT02058611">
    <property type="protein sequence ID" value="MBW0552455.1"/>
    <property type="molecule type" value="Genomic_DNA"/>
</dbReference>
<name>A0A9Q3P8U4_9BASI</name>
<proteinExistence type="predicted"/>
<evidence type="ECO:0000259" key="1">
    <source>
        <dbReference type="Pfam" id="PF07727"/>
    </source>
</evidence>
<gene>
    <name evidence="2" type="ORF">O181_092170</name>
</gene>
<keyword evidence="3" id="KW-1185">Reference proteome</keyword>
<organism evidence="2 3">
    <name type="scientific">Austropuccinia psidii MF-1</name>
    <dbReference type="NCBI Taxonomy" id="1389203"/>
    <lineage>
        <taxon>Eukaryota</taxon>
        <taxon>Fungi</taxon>
        <taxon>Dikarya</taxon>
        <taxon>Basidiomycota</taxon>
        <taxon>Pucciniomycotina</taxon>
        <taxon>Pucciniomycetes</taxon>
        <taxon>Pucciniales</taxon>
        <taxon>Sphaerophragmiaceae</taxon>
        <taxon>Austropuccinia</taxon>
    </lineage>
</organism>
<dbReference type="AlphaFoldDB" id="A0A9Q3P8U4"/>
<accession>A0A9Q3P8U4</accession>
<dbReference type="Pfam" id="PF07727">
    <property type="entry name" value="RVT_2"/>
    <property type="match status" value="1"/>
</dbReference>
<evidence type="ECO:0000313" key="2">
    <source>
        <dbReference type="EMBL" id="MBW0552455.1"/>
    </source>
</evidence>